<organism evidence="1 2">
    <name type="scientific">Henosepilachna vigintioctopunctata</name>
    <dbReference type="NCBI Taxonomy" id="420089"/>
    <lineage>
        <taxon>Eukaryota</taxon>
        <taxon>Metazoa</taxon>
        <taxon>Ecdysozoa</taxon>
        <taxon>Arthropoda</taxon>
        <taxon>Hexapoda</taxon>
        <taxon>Insecta</taxon>
        <taxon>Pterygota</taxon>
        <taxon>Neoptera</taxon>
        <taxon>Endopterygota</taxon>
        <taxon>Coleoptera</taxon>
        <taxon>Polyphaga</taxon>
        <taxon>Cucujiformia</taxon>
        <taxon>Coccinelloidea</taxon>
        <taxon>Coccinellidae</taxon>
        <taxon>Epilachninae</taxon>
        <taxon>Epilachnini</taxon>
        <taxon>Henosepilachna</taxon>
    </lineage>
</organism>
<evidence type="ECO:0000313" key="1">
    <source>
        <dbReference type="EMBL" id="KAK9882834.1"/>
    </source>
</evidence>
<comment type="caution">
    <text evidence="1">The sequence shown here is derived from an EMBL/GenBank/DDBJ whole genome shotgun (WGS) entry which is preliminary data.</text>
</comment>
<protein>
    <recommendedName>
        <fullName evidence="3">Reverse transcriptase domain-containing protein</fullName>
    </recommendedName>
</protein>
<proteinExistence type="predicted"/>
<evidence type="ECO:0000313" key="2">
    <source>
        <dbReference type="Proteomes" id="UP001431783"/>
    </source>
</evidence>
<dbReference type="EMBL" id="JARQZJ010000084">
    <property type="protein sequence ID" value="KAK9882834.1"/>
    <property type="molecule type" value="Genomic_DNA"/>
</dbReference>
<evidence type="ECO:0008006" key="3">
    <source>
        <dbReference type="Google" id="ProtNLM"/>
    </source>
</evidence>
<accession>A0AAW1UPV3</accession>
<keyword evidence="2" id="KW-1185">Reference proteome</keyword>
<dbReference type="Proteomes" id="UP001431783">
    <property type="component" value="Unassembled WGS sequence"/>
</dbReference>
<reference evidence="1 2" key="1">
    <citation type="submission" date="2023-03" db="EMBL/GenBank/DDBJ databases">
        <title>Genome insight into feeding habits of ladybird beetles.</title>
        <authorList>
            <person name="Li H.-S."/>
            <person name="Huang Y.-H."/>
            <person name="Pang H."/>
        </authorList>
    </citation>
    <scope>NUCLEOTIDE SEQUENCE [LARGE SCALE GENOMIC DNA]</scope>
    <source>
        <strain evidence="1">SYSU_2023b</strain>
        <tissue evidence="1">Whole body</tissue>
    </source>
</reference>
<dbReference type="AlphaFoldDB" id="A0AAW1UPV3"/>
<name>A0AAW1UPV3_9CUCU</name>
<dbReference type="PANTHER" id="PTHR33332">
    <property type="entry name" value="REVERSE TRANSCRIPTASE DOMAIN-CONTAINING PROTEIN"/>
    <property type="match status" value="1"/>
</dbReference>
<gene>
    <name evidence="1" type="ORF">WA026_023449</name>
</gene>
<sequence>MNKVLEVVNKYLLVNKLKLNVDKTETMIITSKYKYGQLNVNDINLKLGYDKRDLITSAKYLGFYIDSHLNFNAHFEYICTKIGKKRYYFMRISINLSVKSIITVHQAIVQPHFDFYASILFLLNSNQKDQLQKLQNRCTRIIITCSWLAPISSMSKTLSWFSFEERCLFMKMSFVFILVNDLAPSYFDELLCFNIEVHNDLTREHHLNMSAICKNGPMSNRSRSDEMSTKPVVLALIMS</sequence>